<dbReference type="Proteomes" id="UP001058860">
    <property type="component" value="Chromosome"/>
</dbReference>
<protein>
    <submittedName>
        <fullName evidence="8">PKD domain-containing protein</fullName>
    </submittedName>
</protein>
<reference evidence="9" key="1">
    <citation type="submission" date="2021-11" db="EMBL/GenBank/DDBJ databases">
        <title>Cultivation dependent microbiological survey of springs from the worlds oldest radium mine currently devoted to the extraction of radon-saturated water.</title>
        <authorList>
            <person name="Kapinusova G."/>
            <person name="Smrhova T."/>
            <person name="Strejcek M."/>
            <person name="Suman J."/>
            <person name="Jani K."/>
            <person name="Pajer P."/>
            <person name="Uhlik O."/>
        </authorList>
    </citation>
    <scope>NUCLEOTIDE SEQUENCE [LARGE SCALE GENOMIC DNA]</scope>
    <source>
        <strain evidence="9">J379</strain>
    </source>
</reference>
<gene>
    <name evidence="8" type="ORF">LRS13_08955</name>
</gene>
<evidence type="ECO:0000313" key="8">
    <source>
        <dbReference type="EMBL" id="UUY05629.1"/>
    </source>
</evidence>
<dbReference type="SUPFAM" id="SSF49899">
    <property type="entry name" value="Concanavalin A-like lectins/glucanases"/>
    <property type="match status" value="3"/>
</dbReference>
<dbReference type="PROSITE" id="PS00308">
    <property type="entry name" value="LECTIN_LEGUME_ALPHA"/>
    <property type="match status" value="2"/>
</dbReference>
<accession>A0ABY5PLZ2</accession>
<sequence length="1224" mass="121618">MARRSPCGSPPTARATRTGDALSFRWTFGDGSPASTAAAPEHVYTAPGTYTATLTVDDGRGATATDTVRVTVGNDPPEPRIVTPASGATFRGGEVIDLQGAATDPETGDLPAEALSWRVTLHHAGHTHPIVQVTGANEARFRAVQDHDADSWYEIELTATDPGGVAAKRTVELRPETVPLRVESAPAGAPVTYAGRARTAPYAQDAAVGFRTSVSAAERFVKDGRLWEFSGWSDDGARLHDLTIPSTALTLTATYRDAGPATGALRATAASTAFGDVAAGATASRTVTLRNTGSRDVTITGSTPPGGQFALETPLATGTVVPPGGEVVRAVRFTATELGEVQARWRVTADDGSVVSADLTAAGIVPGVAADGWRRNGVAKVVGGALELTPAARDQRGTAFWPAPVDARRLDVSFDALLTGGTGADGLALVLADPARGATAGSLGAGGAGLGFSSIPGWAAALVTWKNNGVTAPFAGVSDGPTPGKPGLPRWVATTRDVPPLRTATPSRVRVQVIDGVLRLSINGVQRLTTPVALPDRVLVGFSGSTGGSTDRHVVSNASIGGAPGPALPPPDGGGGGDPGPDPPSLRVVSTVIAPPGSPEESTAIRLAGRCPSTLAAFSLAAGASATPVLGGAAAGATCVLEQDAITGDGWSTTATVNDGAPVALTLENGVVRVPAFALQAGVNTVVLTNRYQPPAPGPDIPDPASGGWQLNGAASITGGGLQLTPASADVKGSGFWPETVKTDGLVVEFDATVDGGTGADGMALVLGDPSRGATPSSLGGGGGSLGFGGIPGWGVALASYPNGTQATGNFVGLSDGALTGAWQTLSWLQTSSLLTPLQNTTRRVRLAIAAGVVTVSLDGAPVISRAVALPERVLLGFSAGTGGLTNRHTVRNVVVSGAGSPPPPPAAASLRIRSTIVAPAGTPEASTSVTVTGACPSAFTGTVGAGQSVTPALTGGVQGAACNVAQTVPGAGWTATVSVNGGAAQPVTAAGGVYPVPAFTLSAGENTVAFTSTYTPPAPPPPGGVPDPAVGGWQLNGVASMTGGALQLTPASADVKGSGFWPETVKVDGLVVEFDASVDGGTGADGMALVLGDPSRGATPSSLGGGGGSLGFGGIPGWGVALASYPNGTQATGNFVGLSDGALAGAWQTLSWLQTSSLLTPLQNTTRRVRVAITAGVVTVSLDGAPVISRAVALPERVLLGFSAGTGGLTNRHTVRNVVVTTG</sequence>
<dbReference type="InterPro" id="IPR051136">
    <property type="entry name" value="Intracellular_Lectin-GPT"/>
</dbReference>
<name>A0ABY5PLZ2_9ACTN</name>
<dbReference type="Gene3D" id="2.60.120.200">
    <property type="match status" value="3"/>
</dbReference>
<keyword evidence="3" id="KW-0963">Cytoplasm</keyword>
<feature type="region of interest" description="Disordered" evidence="6">
    <location>
        <begin position="556"/>
        <end position="585"/>
    </location>
</feature>
<keyword evidence="5" id="KW-0966">Cell projection</keyword>
<dbReference type="RefSeq" id="WP_353866073.1">
    <property type="nucleotide sequence ID" value="NZ_CP088295.1"/>
</dbReference>
<dbReference type="SMART" id="SM00089">
    <property type="entry name" value="PKD"/>
    <property type="match status" value="1"/>
</dbReference>
<dbReference type="InterPro" id="IPR053879">
    <property type="entry name" value="HYDIN_VesB_CFA65-like_Ig"/>
</dbReference>
<dbReference type="Gene3D" id="2.60.40.10">
    <property type="entry name" value="Immunoglobulins"/>
    <property type="match status" value="2"/>
</dbReference>
<comment type="subcellular location">
    <subcellularLocation>
        <location evidence="1">Cell projection</location>
        <location evidence="1">Cilium</location>
    </subcellularLocation>
    <subcellularLocation>
        <location evidence="2">Cytoplasm</location>
    </subcellularLocation>
</comment>
<evidence type="ECO:0000256" key="1">
    <source>
        <dbReference type="ARBA" id="ARBA00004138"/>
    </source>
</evidence>
<dbReference type="InterPro" id="IPR000985">
    <property type="entry name" value="Lectin_LegA_CS"/>
</dbReference>
<keyword evidence="4" id="KW-0969">Cilium</keyword>
<dbReference type="EMBL" id="CP088295">
    <property type="protein sequence ID" value="UUY05629.1"/>
    <property type="molecule type" value="Genomic_DNA"/>
</dbReference>
<organism evidence="8 9">
    <name type="scientific">Svornostia abyssi</name>
    <dbReference type="NCBI Taxonomy" id="2898438"/>
    <lineage>
        <taxon>Bacteria</taxon>
        <taxon>Bacillati</taxon>
        <taxon>Actinomycetota</taxon>
        <taxon>Thermoleophilia</taxon>
        <taxon>Solirubrobacterales</taxon>
        <taxon>Baekduiaceae</taxon>
        <taxon>Svornostia</taxon>
    </lineage>
</organism>
<dbReference type="InterPro" id="IPR000601">
    <property type="entry name" value="PKD_dom"/>
</dbReference>
<proteinExistence type="predicted"/>
<dbReference type="InterPro" id="IPR035986">
    <property type="entry name" value="PKD_dom_sf"/>
</dbReference>
<evidence type="ECO:0000256" key="5">
    <source>
        <dbReference type="ARBA" id="ARBA00023273"/>
    </source>
</evidence>
<dbReference type="Pfam" id="PF22544">
    <property type="entry name" value="HYDIN_VesB_CFA65-like_Ig"/>
    <property type="match status" value="1"/>
</dbReference>
<dbReference type="PROSITE" id="PS50093">
    <property type="entry name" value="PKD"/>
    <property type="match status" value="1"/>
</dbReference>
<evidence type="ECO:0000313" key="9">
    <source>
        <dbReference type="Proteomes" id="UP001058860"/>
    </source>
</evidence>
<dbReference type="PANTHER" id="PTHR12223">
    <property type="entry name" value="VESICULAR MANNOSE-BINDING LECTIN"/>
    <property type="match status" value="1"/>
</dbReference>
<dbReference type="CDD" id="cd00146">
    <property type="entry name" value="PKD"/>
    <property type="match status" value="1"/>
</dbReference>
<feature type="domain" description="PKD" evidence="7">
    <location>
        <begin position="1"/>
        <end position="72"/>
    </location>
</feature>
<evidence type="ECO:0000256" key="2">
    <source>
        <dbReference type="ARBA" id="ARBA00004496"/>
    </source>
</evidence>
<keyword evidence="9" id="KW-1185">Reference proteome</keyword>
<evidence type="ECO:0000259" key="7">
    <source>
        <dbReference type="PROSITE" id="PS50093"/>
    </source>
</evidence>
<dbReference type="InterPro" id="IPR022409">
    <property type="entry name" value="PKD/Chitinase_dom"/>
</dbReference>
<dbReference type="SUPFAM" id="SSF49299">
    <property type="entry name" value="PKD domain"/>
    <property type="match status" value="1"/>
</dbReference>
<evidence type="ECO:0000256" key="4">
    <source>
        <dbReference type="ARBA" id="ARBA00023069"/>
    </source>
</evidence>
<evidence type="ECO:0000256" key="3">
    <source>
        <dbReference type="ARBA" id="ARBA00022490"/>
    </source>
</evidence>
<dbReference type="Pfam" id="PF18911">
    <property type="entry name" value="PKD_4"/>
    <property type="match status" value="1"/>
</dbReference>
<dbReference type="InterPro" id="IPR013320">
    <property type="entry name" value="ConA-like_dom_sf"/>
</dbReference>
<evidence type="ECO:0000256" key="6">
    <source>
        <dbReference type="SAM" id="MobiDB-lite"/>
    </source>
</evidence>
<dbReference type="InterPro" id="IPR013783">
    <property type="entry name" value="Ig-like_fold"/>
</dbReference>
<feature type="region of interest" description="Disordered" evidence="6">
    <location>
        <begin position="1"/>
        <end position="20"/>
    </location>
</feature>